<organism evidence="1 2">
    <name type="scientific">Romboutsia weinsteinii</name>
    <dbReference type="NCBI Taxonomy" id="2020949"/>
    <lineage>
        <taxon>Bacteria</taxon>
        <taxon>Bacillati</taxon>
        <taxon>Bacillota</taxon>
        <taxon>Clostridia</taxon>
        <taxon>Peptostreptococcales</taxon>
        <taxon>Peptostreptococcaceae</taxon>
        <taxon>Romboutsia</taxon>
    </lineage>
</organism>
<evidence type="ECO:0000313" key="2">
    <source>
        <dbReference type="Proteomes" id="UP000215694"/>
    </source>
</evidence>
<protein>
    <submittedName>
        <fullName evidence="1">ATPase</fullName>
    </submittedName>
</protein>
<sequence>MLDSKYQTSNEFYEFLRQQLNKFVEVKTYFTSITLYGKIVEVTPLSITISSIYDSEKKSHSDECFNYYLPLNSIISVRVI</sequence>
<gene>
    <name evidence="1" type="ORF">CHL78_015420</name>
</gene>
<dbReference type="EMBL" id="NOJY02000038">
    <property type="protein sequence ID" value="RDY26020.1"/>
    <property type="molecule type" value="Genomic_DNA"/>
</dbReference>
<dbReference type="Proteomes" id="UP000215694">
    <property type="component" value="Unassembled WGS sequence"/>
</dbReference>
<accession>A0A371IZS8</accession>
<name>A0A371IZS8_9FIRM</name>
<comment type="caution">
    <text evidence="1">The sequence shown here is derived from an EMBL/GenBank/DDBJ whole genome shotgun (WGS) entry which is preliminary data.</text>
</comment>
<keyword evidence="2" id="KW-1185">Reference proteome</keyword>
<reference evidence="1 2" key="1">
    <citation type="journal article" date="2017" name="Genome Announc.">
        <title>Draft Genome Sequence of Romboutsia weinsteinii sp. nov. Strain CCRI-19649(T) Isolated from Surface Water.</title>
        <authorList>
            <person name="Maheux A.F."/>
            <person name="Boudreau D.K."/>
            <person name="Berube E."/>
            <person name="Boissinot M."/>
            <person name="Cantin P."/>
            <person name="Raymond F."/>
            <person name="Corbeil J."/>
            <person name="Omar R.F."/>
            <person name="Bergeron M.G."/>
        </authorList>
    </citation>
    <scope>NUCLEOTIDE SEQUENCE [LARGE SCALE GENOMIC DNA]</scope>
    <source>
        <strain evidence="1 2">CCRI-19649</strain>
    </source>
</reference>
<dbReference type="AlphaFoldDB" id="A0A371IZS8"/>
<evidence type="ECO:0000313" key="1">
    <source>
        <dbReference type="EMBL" id="RDY26020.1"/>
    </source>
</evidence>
<proteinExistence type="predicted"/>